<organism evidence="2 3">
    <name type="scientific">Pseudomonas syringae pv. tagetis</name>
    <dbReference type="NCBI Taxonomy" id="129140"/>
    <lineage>
        <taxon>Bacteria</taxon>
        <taxon>Pseudomonadati</taxon>
        <taxon>Pseudomonadota</taxon>
        <taxon>Gammaproteobacteria</taxon>
        <taxon>Pseudomonadales</taxon>
        <taxon>Pseudomonadaceae</taxon>
        <taxon>Pseudomonas</taxon>
    </lineage>
</organism>
<sequence length="62" mass="7046">QRVTEQLATRNIRVHMLDNVEIEQNQDNIERVIREDVAPPPPDALEAIGRVKKTSSAKPRTT</sequence>
<name>A0ABW7NWJ1_9PSED</name>
<dbReference type="EMBL" id="JAVCQK010000532">
    <property type="protein sequence ID" value="MFH7519214.1"/>
    <property type="molecule type" value="Genomic_DNA"/>
</dbReference>
<proteinExistence type="predicted"/>
<feature type="non-terminal residue" evidence="2">
    <location>
        <position position="1"/>
    </location>
</feature>
<evidence type="ECO:0000256" key="1">
    <source>
        <dbReference type="SAM" id="MobiDB-lite"/>
    </source>
</evidence>
<protein>
    <submittedName>
        <fullName evidence="2">Alcohol dehydrogenase</fullName>
    </submittedName>
</protein>
<evidence type="ECO:0000313" key="3">
    <source>
        <dbReference type="Proteomes" id="UP001610657"/>
    </source>
</evidence>
<keyword evidence="3" id="KW-1185">Reference proteome</keyword>
<accession>A0ABW7NWJ1</accession>
<feature type="region of interest" description="Disordered" evidence="1">
    <location>
        <begin position="34"/>
        <end position="62"/>
    </location>
</feature>
<comment type="caution">
    <text evidence="2">The sequence shown here is derived from an EMBL/GenBank/DDBJ whole genome shotgun (WGS) entry which is preliminary data.</text>
</comment>
<dbReference type="Proteomes" id="UP001610657">
    <property type="component" value="Unassembled WGS sequence"/>
</dbReference>
<reference evidence="2 3" key="1">
    <citation type="submission" date="2023-08" db="EMBL/GenBank/DDBJ databases">
        <title>Genomic and mutational analysis of Pseudomonas syringae pv. tagetis EB037 pathogenicity on sunflower.</title>
        <authorList>
            <person name="Maul J.E."/>
        </authorList>
    </citation>
    <scope>NUCLEOTIDE SEQUENCE [LARGE SCALE GENOMIC DNA]</scope>
    <source>
        <strain evidence="2 3">EB037_T1</strain>
    </source>
</reference>
<feature type="compositionally biased region" description="Basic residues" evidence="1">
    <location>
        <begin position="50"/>
        <end position="62"/>
    </location>
</feature>
<evidence type="ECO:0000313" key="2">
    <source>
        <dbReference type="EMBL" id="MFH7519214.1"/>
    </source>
</evidence>
<gene>
    <name evidence="2" type="ORF">RA271_29295</name>
</gene>